<comment type="subcellular location">
    <subcellularLocation>
        <location evidence="1">Cell membrane</location>
        <topology evidence="1">Multi-pass membrane protein</topology>
    </subcellularLocation>
</comment>
<evidence type="ECO:0000256" key="5">
    <source>
        <dbReference type="ARBA" id="ARBA00022692"/>
    </source>
</evidence>
<dbReference type="GO" id="GO:0005886">
    <property type="term" value="C:plasma membrane"/>
    <property type="evidence" value="ECO:0007669"/>
    <property type="project" value="UniProtKB-SubCell"/>
</dbReference>
<keyword evidence="6 8" id="KW-1133">Transmembrane helix</keyword>
<evidence type="ECO:0000313" key="10">
    <source>
        <dbReference type="Proteomes" id="UP000648801"/>
    </source>
</evidence>
<accession>A0A916REU6</accession>
<reference evidence="9" key="2">
    <citation type="submission" date="2020-09" db="EMBL/GenBank/DDBJ databases">
        <authorList>
            <person name="Sun Q."/>
            <person name="Zhou Y."/>
        </authorList>
    </citation>
    <scope>NUCLEOTIDE SEQUENCE</scope>
    <source>
        <strain evidence="9">CGMCC 1.15447</strain>
    </source>
</reference>
<feature type="transmembrane region" description="Helical" evidence="8">
    <location>
        <begin position="188"/>
        <end position="210"/>
    </location>
</feature>
<keyword evidence="4" id="KW-0997">Cell inner membrane</keyword>
<proteinExistence type="predicted"/>
<reference evidence="9" key="1">
    <citation type="journal article" date="2014" name="Int. J. Syst. Evol. Microbiol.">
        <title>Complete genome sequence of Corynebacterium casei LMG S-19264T (=DSM 44701T), isolated from a smear-ripened cheese.</title>
        <authorList>
            <consortium name="US DOE Joint Genome Institute (JGI-PGF)"/>
            <person name="Walter F."/>
            <person name="Albersmeier A."/>
            <person name="Kalinowski J."/>
            <person name="Ruckert C."/>
        </authorList>
    </citation>
    <scope>NUCLEOTIDE SEQUENCE</scope>
    <source>
        <strain evidence="9">CGMCC 1.15447</strain>
    </source>
</reference>
<dbReference type="AlphaFoldDB" id="A0A916REU6"/>
<organism evidence="9 10">
    <name type="scientific">Edaphobacter acidisoli</name>
    <dbReference type="NCBI Taxonomy" id="2040573"/>
    <lineage>
        <taxon>Bacteria</taxon>
        <taxon>Pseudomonadati</taxon>
        <taxon>Acidobacteriota</taxon>
        <taxon>Terriglobia</taxon>
        <taxon>Terriglobales</taxon>
        <taxon>Acidobacteriaceae</taxon>
        <taxon>Edaphobacter</taxon>
    </lineage>
</organism>
<dbReference type="RefSeq" id="WP_188757404.1">
    <property type="nucleotide sequence ID" value="NZ_BMJB01000001.1"/>
</dbReference>
<dbReference type="PANTHER" id="PTHR32196:SF21">
    <property type="entry name" value="ABC TRANSPORTER PERMEASE PROTEIN YPHD-RELATED"/>
    <property type="match status" value="1"/>
</dbReference>
<evidence type="ECO:0000256" key="4">
    <source>
        <dbReference type="ARBA" id="ARBA00022519"/>
    </source>
</evidence>
<keyword evidence="5 8" id="KW-0812">Transmembrane</keyword>
<comment type="caution">
    <text evidence="9">The sequence shown here is derived from an EMBL/GenBank/DDBJ whole genome shotgun (WGS) entry which is preliminary data.</text>
</comment>
<keyword evidence="7 8" id="KW-0472">Membrane</keyword>
<protein>
    <submittedName>
        <fullName evidence="9">Sugar ABC transporter permease</fullName>
    </submittedName>
</protein>
<keyword evidence="3" id="KW-1003">Cell membrane</keyword>
<dbReference type="Proteomes" id="UP000648801">
    <property type="component" value="Unassembled WGS sequence"/>
</dbReference>
<feature type="transmembrane region" description="Helical" evidence="8">
    <location>
        <begin position="272"/>
        <end position="290"/>
    </location>
</feature>
<feature type="transmembrane region" description="Helical" evidence="8">
    <location>
        <begin position="110"/>
        <end position="134"/>
    </location>
</feature>
<evidence type="ECO:0000313" key="9">
    <source>
        <dbReference type="EMBL" id="GGA53475.1"/>
    </source>
</evidence>
<feature type="transmembrane region" description="Helical" evidence="8">
    <location>
        <begin position="241"/>
        <end position="260"/>
    </location>
</feature>
<dbReference type="Pfam" id="PF02653">
    <property type="entry name" value="BPD_transp_2"/>
    <property type="match status" value="1"/>
</dbReference>
<dbReference type="GO" id="GO:0022857">
    <property type="term" value="F:transmembrane transporter activity"/>
    <property type="evidence" value="ECO:0007669"/>
    <property type="project" value="InterPro"/>
</dbReference>
<sequence length="359" mass="37219">MNSAATAVSRPQRTLAVSARIALLLLKARAILVLLLLLILFSALAPAFLTLNNFSILTKHVSISALLAVGMTFSILTGGIDLSVGSLAGLSGMVAGYVLTQGFHLGGSQYFPPAIVAILCAIAACLLVGLLNGWLVAKANVAPFIATLGTLYIARGAALLISNGKTFPDLAGIPARHNTGFPAIGESAFLGLPTPVWIMLAVFAVTWLIAVKTPLGRHIYAIGGNERASVLAGIRVNRVKVFTYVFSAFTAALVGLIIAGQLEAAHPATGESFELTAIAAVVLGGTSLMGGRGTITGSLIGAFVIGVLEDGLIMLGVSQFWQMVITGLVIVMAVAIDQLQSRIQARLLPYMLTSTEGSR</sequence>
<evidence type="ECO:0000256" key="8">
    <source>
        <dbReference type="SAM" id="Phobius"/>
    </source>
</evidence>
<feature type="transmembrane region" description="Helical" evidence="8">
    <location>
        <begin position="63"/>
        <end position="90"/>
    </location>
</feature>
<feature type="transmembrane region" description="Helical" evidence="8">
    <location>
        <begin position="30"/>
        <end position="51"/>
    </location>
</feature>
<dbReference type="PANTHER" id="PTHR32196">
    <property type="entry name" value="ABC TRANSPORTER PERMEASE PROTEIN YPHD-RELATED-RELATED"/>
    <property type="match status" value="1"/>
</dbReference>
<evidence type="ECO:0000256" key="1">
    <source>
        <dbReference type="ARBA" id="ARBA00004651"/>
    </source>
</evidence>
<keyword evidence="2" id="KW-0813">Transport</keyword>
<evidence type="ECO:0000256" key="3">
    <source>
        <dbReference type="ARBA" id="ARBA00022475"/>
    </source>
</evidence>
<feature type="transmembrane region" description="Helical" evidence="8">
    <location>
        <begin position="141"/>
        <end position="161"/>
    </location>
</feature>
<evidence type="ECO:0000256" key="7">
    <source>
        <dbReference type="ARBA" id="ARBA00023136"/>
    </source>
</evidence>
<evidence type="ECO:0000256" key="6">
    <source>
        <dbReference type="ARBA" id="ARBA00022989"/>
    </source>
</evidence>
<dbReference type="InterPro" id="IPR001851">
    <property type="entry name" value="ABC_transp_permease"/>
</dbReference>
<keyword evidence="10" id="KW-1185">Reference proteome</keyword>
<dbReference type="CDD" id="cd06579">
    <property type="entry name" value="TM_PBP1_transp_AraH_like"/>
    <property type="match status" value="1"/>
</dbReference>
<feature type="transmembrane region" description="Helical" evidence="8">
    <location>
        <begin position="320"/>
        <end position="339"/>
    </location>
</feature>
<dbReference type="EMBL" id="BMJB01000001">
    <property type="protein sequence ID" value="GGA53475.1"/>
    <property type="molecule type" value="Genomic_DNA"/>
</dbReference>
<gene>
    <name evidence="9" type="ORF">GCM10011507_00700</name>
</gene>
<evidence type="ECO:0000256" key="2">
    <source>
        <dbReference type="ARBA" id="ARBA00022448"/>
    </source>
</evidence>
<name>A0A916REU6_9BACT</name>